<dbReference type="Gene3D" id="3.40.1030.10">
    <property type="entry name" value="Nucleoside phosphorylase/phosphoribosyltransferase catalytic domain"/>
    <property type="match status" value="1"/>
</dbReference>
<evidence type="ECO:0000259" key="6">
    <source>
        <dbReference type="SMART" id="SM00941"/>
    </source>
</evidence>
<dbReference type="SUPFAM" id="SSF47648">
    <property type="entry name" value="Nucleoside phosphorylase/phosphoribosyltransferase N-terminal domain"/>
    <property type="match status" value="1"/>
</dbReference>
<dbReference type="Gene3D" id="1.20.970.10">
    <property type="entry name" value="Transferase, Pyrimidine Nucleoside Phosphorylase, Chain C"/>
    <property type="match status" value="1"/>
</dbReference>
<reference evidence="8" key="1">
    <citation type="journal article" date="2019" name="Int. J. Syst. Evol. Microbiol.">
        <title>The Global Catalogue of Microorganisms (GCM) 10K type strain sequencing project: providing services to taxonomists for standard genome sequencing and annotation.</title>
        <authorList>
            <consortium name="The Broad Institute Genomics Platform"/>
            <consortium name="The Broad Institute Genome Sequencing Center for Infectious Disease"/>
            <person name="Wu L."/>
            <person name="Ma J."/>
        </authorList>
    </citation>
    <scope>NUCLEOTIDE SEQUENCE [LARGE SCALE GENOMIC DNA]</scope>
    <source>
        <strain evidence="8">2902at01</strain>
    </source>
</reference>
<evidence type="ECO:0000256" key="3">
    <source>
        <dbReference type="ARBA" id="ARBA00022676"/>
    </source>
</evidence>
<dbReference type="PROSITE" id="PS00647">
    <property type="entry name" value="THYMID_PHOSPHORYLASE"/>
    <property type="match status" value="1"/>
</dbReference>
<evidence type="ECO:0000256" key="5">
    <source>
        <dbReference type="SAM" id="MobiDB-lite"/>
    </source>
</evidence>
<dbReference type="NCBIfam" id="NF004490">
    <property type="entry name" value="PRK05820.1"/>
    <property type="match status" value="1"/>
</dbReference>
<gene>
    <name evidence="7" type="ORF">ACFOX0_12450</name>
</gene>
<dbReference type="SUPFAM" id="SSF52418">
    <property type="entry name" value="Nucleoside phosphorylase/phosphoribosyltransferase catalytic domain"/>
    <property type="match status" value="1"/>
</dbReference>
<dbReference type="Proteomes" id="UP001595868">
    <property type="component" value="Unassembled WGS sequence"/>
</dbReference>
<feature type="domain" description="Pyrimidine nucleoside phosphorylase C-terminal" evidence="6">
    <location>
        <begin position="337"/>
        <end position="411"/>
    </location>
</feature>
<dbReference type="EC" id="2.4.2.4" evidence="7"/>
<dbReference type="Gene3D" id="3.90.1170.30">
    <property type="entry name" value="Pyrimidine nucleoside phosphorylase-like, C-terminal domain"/>
    <property type="match status" value="1"/>
</dbReference>
<keyword evidence="4 7" id="KW-0808">Transferase</keyword>
<evidence type="ECO:0000313" key="8">
    <source>
        <dbReference type="Proteomes" id="UP001595868"/>
    </source>
</evidence>
<evidence type="ECO:0000256" key="4">
    <source>
        <dbReference type="ARBA" id="ARBA00022679"/>
    </source>
</evidence>
<dbReference type="InterPro" id="IPR035902">
    <property type="entry name" value="Nuc_phospho_transferase"/>
</dbReference>
<comment type="subunit">
    <text evidence="2">Homodimer.</text>
</comment>
<proteinExistence type="inferred from homology"/>
<name>A0ABV8KMF1_9ACTN</name>
<dbReference type="InterPro" id="IPR018090">
    <property type="entry name" value="Pyrmidine_PPas_bac/euk"/>
</dbReference>
<feature type="region of interest" description="Disordered" evidence="5">
    <location>
        <begin position="312"/>
        <end position="334"/>
    </location>
</feature>
<dbReference type="InterPro" id="IPR000053">
    <property type="entry name" value="Thymidine/pyrmidine_PPase"/>
</dbReference>
<sequence>MSGFAAVDVIRAKRDGGVLSEAQIDWVVDAYTRGQVADEQMSALAMAILLRGMTGPEIARWTAAMIASGDRLDLSAVNRPTADKHSTGGVGDKITLPLTPLVAACGAAVPQLSGRGLGHTGGTLDKLESIPGWRASLTNDEFIGQLRDVGAVICAAGDRLAPADRKLYALRDVTGTVEAIPLIASSIMSKKIAEGTGALVLDVKVGSGAFMKSVDDARELARTMVDLGTAHGVRTVALLTDMSTPLGRTVGNAVEVTESVEVLAGGGPADVVELTLALAREMLTAAGLPDADPEAALRDGRAMDAWRTMIRAQGGDPDAPAPRANETEQVRAESDGVLSGLDAYRIGIAGWRLGAGRARKEDPVSAAAGVVLHKKPGDPVRAGEVLYELRADDPARIPAAREEAAAAVTISDTWSGGTPLMLERIA</sequence>
<protein>
    <submittedName>
        <fullName evidence="7">Thymidine phosphorylase</fullName>
        <ecNumber evidence="7">2.4.2.4</ecNumber>
    </submittedName>
</protein>
<dbReference type="PIRSF" id="PIRSF000478">
    <property type="entry name" value="TP_PyNP"/>
    <property type="match status" value="1"/>
</dbReference>
<evidence type="ECO:0000256" key="2">
    <source>
        <dbReference type="ARBA" id="ARBA00011738"/>
    </source>
</evidence>
<keyword evidence="3 7" id="KW-0328">Glycosyltransferase</keyword>
<dbReference type="GO" id="GO:0009032">
    <property type="term" value="F:thymidine phosphorylase activity"/>
    <property type="evidence" value="ECO:0007669"/>
    <property type="project" value="UniProtKB-EC"/>
</dbReference>
<dbReference type="InterPro" id="IPR036566">
    <property type="entry name" value="PYNP-like_C_sf"/>
</dbReference>
<evidence type="ECO:0000313" key="7">
    <source>
        <dbReference type="EMBL" id="MFC4106736.1"/>
    </source>
</evidence>
<feature type="compositionally biased region" description="Basic and acidic residues" evidence="5">
    <location>
        <begin position="325"/>
        <end position="334"/>
    </location>
</feature>
<dbReference type="InterPro" id="IPR017872">
    <property type="entry name" value="Pyrmidine_PPase_CS"/>
</dbReference>
<dbReference type="Pfam" id="PF07831">
    <property type="entry name" value="PYNP_C"/>
    <property type="match status" value="1"/>
</dbReference>
<dbReference type="PANTHER" id="PTHR10515">
    <property type="entry name" value="THYMIDINE PHOSPHORYLASE"/>
    <property type="match status" value="1"/>
</dbReference>
<dbReference type="NCBIfam" id="TIGR02644">
    <property type="entry name" value="Y_phosphoryl"/>
    <property type="match status" value="1"/>
</dbReference>
<dbReference type="RefSeq" id="WP_377544969.1">
    <property type="nucleotide sequence ID" value="NZ_JBHSBN010000007.1"/>
</dbReference>
<dbReference type="Pfam" id="PF02885">
    <property type="entry name" value="Glycos_trans_3N"/>
    <property type="match status" value="1"/>
</dbReference>
<comment type="similarity">
    <text evidence="1">Belongs to the thymidine/pyrimidine-nucleoside phosphorylase family.</text>
</comment>
<dbReference type="InterPro" id="IPR000312">
    <property type="entry name" value="Glycosyl_Trfase_fam3"/>
</dbReference>
<dbReference type="InterPro" id="IPR017459">
    <property type="entry name" value="Glycosyl_Trfase_fam3_N_dom"/>
</dbReference>
<dbReference type="InterPro" id="IPR036320">
    <property type="entry name" value="Glycosyl_Trfase_fam3_N_dom_sf"/>
</dbReference>
<dbReference type="PANTHER" id="PTHR10515:SF0">
    <property type="entry name" value="THYMIDINE PHOSPHORYLASE"/>
    <property type="match status" value="1"/>
</dbReference>
<comment type="caution">
    <text evidence="7">The sequence shown here is derived from an EMBL/GenBank/DDBJ whole genome shotgun (WGS) entry which is preliminary data.</text>
</comment>
<dbReference type="SMART" id="SM00941">
    <property type="entry name" value="PYNP_C"/>
    <property type="match status" value="1"/>
</dbReference>
<keyword evidence="8" id="KW-1185">Reference proteome</keyword>
<accession>A0ABV8KMF1</accession>
<evidence type="ECO:0000256" key="1">
    <source>
        <dbReference type="ARBA" id="ARBA00006915"/>
    </source>
</evidence>
<organism evidence="7 8">
    <name type="scientific">Micromonospora zhanjiangensis</name>
    <dbReference type="NCBI Taxonomy" id="1522057"/>
    <lineage>
        <taxon>Bacteria</taxon>
        <taxon>Bacillati</taxon>
        <taxon>Actinomycetota</taxon>
        <taxon>Actinomycetes</taxon>
        <taxon>Micromonosporales</taxon>
        <taxon>Micromonosporaceae</taxon>
        <taxon>Micromonospora</taxon>
    </lineage>
</organism>
<dbReference type="EMBL" id="JBHSBN010000007">
    <property type="protein sequence ID" value="MFC4106736.1"/>
    <property type="molecule type" value="Genomic_DNA"/>
</dbReference>
<dbReference type="Pfam" id="PF00591">
    <property type="entry name" value="Glycos_transf_3"/>
    <property type="match status" value="1"/>
</dbReference>
<dbReference type="InterPro" id="IPR013102">
    <property type="entry name" value="PYNP_C"/>
</dbReference>
<dbReference type="SUPFAM" id="SSF54680">
    <property type="entry name" value="Pyrimidine nucleoside phosphorylase C-terminal domain"/>
    <property type="match status" value="1"/>
</dbReference>